<name>A0A494TFA3_SPHPE</name>
<sequence>MRVFSIRAATYMSEQSCPYDEEFDGNDFCAAHIIGEIDGEPAGCIRIRFFADFVKFERLAVRPEFRNSSMAFRLVRAAIEYARRKGFHTVYGHARADLISFWQRFGFKAIADRPAFAFSGVPYVEMAGEIPRTNRALHIGDPPLQLIRPEGLWDVPGPLDGGRLRRAAA</sequence>
<dbReference type="EMBL" id="CP032829">
    <property type="protein sequence ID" value="AYJ87990.1"/>
    <property type="molecule type" value="Genomic_DNA"/>
</dbReference>
<dbReference type="SUPFAM" id="SSF55729">
    <property type="entry name" value="Acyl-CoA N-acyltransferases (Nat)"/>
    <property type="match status" value="1"/>
</dbReference>
<dbReference type="OrthoDB" id="9796171at2"/>
<dbReference type="Proteomes" id="UP000276254">
    <property type="component" value="Chromosome"/>
</dbReference>
<evidence type="ECO:0000313" key="3">
    <source>
        <dbReference type="Proteomes" id="UP000276254"/>
    </source>
</evidence>
<dbReference type="Pfam" id="PF00583">
    <property type="entry name" value="Acetyltransf_1"/>
    <property type="match status" value="1"/>
</dbReference>
<dbReference type="AlphaFoldDB" id="A0A494TFA3"/>
<reference evidence="2 3" key="1">
    <citation type="submission" date="2018-09" db="EMBL/GenBank/DDBJ databases">
        <title>Sphingomonas peninsula sp. nov., isolated from fildes peninsula, Antarctic soil.</title>
        <authorList>
            <person name="Yingchao G."/>
        </authorList>
    </citation>
    <scope>NUCLEOTIDE SEQUENCE [LARGE SCALE GENOMIC DNA]</scope>
    <source>
        <strain evidence="2 3">YZ-8</strain>
    </source>
</reference>
<dbReference type="Gene3D" id="3.40.630.30">
    <property type="match status" value="1"/>
</dbReference>
<keyword evidence="2" id="KW-0808">Transferase</keyword>
<protein>
    <submittedName>
        <fullName evidence="2">GNAT family N-acetyltransferase</fullName>
    </submittedName>
</protein>
<organism evidence="2 3">
    <name type="scientific">Sphingomonas paeninsulae</name>
    <dbReference type="NCBI Taxonomy" id="2319844"/>
    <lineage>
        <taxon>Bacteria</taxon>
        <taxon>Pseudomonadati</taxon>
        <taxon>Pseudomonadota</taxon>
        <taxon>Alphaproteobacteria</taxon>
        <taxon>Sphingomonadales</taxon>
        <taxon>Sphingomonadaceae</taxon>
        <taxon>Sphingomonas</taxon>
    </lineage>
</organism>
<proteinExistence type="predicted"/>
<keyword evidence="3" id="KW-1185">Reference proteome</keyword>
<dbReference type="GO" id="GO:0016747">
    <property type="term" value="F:acyltransferase activity, transferring groups other than amino-acyl groups"/>
    <property type="evidence" value="ECO:0007669"/>
    <property type="project" value="InterPro"/>
</dbReference>
<evidence type="ECO:0000313" key="2">
    <source>
        <dbReference type="EMBL" id="AYJ87990.1"/>
    </source>
</evidence>
<dbReference type="InterPro" id="IPR000182">
    <property type="entry name" value="GNAT_dom"/>
</dbReference>
<dbReference type="CDD" id="cd04301">
    <property type="entry name" value="NAT_SF"/>
    <property type="match status" value="1"/>
</dbReference>
<feature type="domain" description="N-acetyltransferase" evidence="1">
    <location>
        <begin position="1"/>
        <end position="128"/>
    </location>
</feature>
<dbReference type="PROSITE" id="PS51186">
    <property type="entry name" value="GNAT"/>
    <property type="match status" value="1"/>
</dbReference>
<evidence type="ECO:0000259" key="1">
    <source>
        <dbReference type="PROSITE" id="PS51186"/>
    </source>
</evidence>
<dbReference type="InterPro" id="IPR016181">
    <property type="entry name" value="Acyl_CoA_acyltransferase"/>
</dbReference>
<gene>
    <name evidence="2" type="ORF">D3Y57_13610</name>
</gene>
<dbReference type="KEGG" id="spha:D3Y57_13610"/>
<accession>A0A494TFA3</accession>